<dbReference type="AlphaFoldDB" id="A0AA41W6F3"/>
<dbReference type="EMBL" id="JAMQGP010000003">
    <property type="protein sequence ID" value="MCM2679737.1"/>
    <property type="molecule type" value="Genomic_DNA"/>
</dbReference>
<keyword evidence="4" id="KW-1185">Reference proteome</keyword>
<name>A0AA41W6F3_9GAMM</name>
<dbReference type="InterPro" id="IPR013976">
    <property type="entry name" value="HDOD"/>
</dbReference>
<dbReference type="Gene3D" id="3.20.20.450">
    <property type="entry name" value="EAL domain"/>
    <property type="match status" value="1"/>
</dbReference>
<organism evidence="3 4">
    <name type="scientific">Echinimonas agarilytica</name>
    <dbReference type="NCBI Taxonomy" id="1215918"/>
    <lineage>
        <taxon>Bacteria</taxon>
        <taxon>Pseudomonadati</taxon>
        <taxon>Pseudomonadota</taxon>
        <taxon>Gammaproteobacteria</taxon>
        <taxon>Alteromonadales</taxon>
        <taxon>Echinimonadaceae</taxon>
        <taxon>Echinimonas</taxon>
    </lineage>
</organism>
<evidence type="ECO:0000313" key="3">
    <source>
        <dbReference type="EMBL" id="MCM2679737.1"/>
    </source>
</evidence>
<dbReference type="Gene3D" id="1.10.3210.10">
    <property type="entry name" value="Hypothetical protein af1432"/>
    <property type="match status" value="1"/>
</dbReference>
<dbReference type="RefSeq" id="WP_251261432.1">
    <property type="nucleotide sequence ID" value="NZ_JAMQGP010000003.1"/>
</dbReference>
<evidence type="ECO:0000259" key="1">
    <source>
        <dbReference type="PROSITE" id="PS50883"/>
    </source>
</evidence>
<dbReference type="InterPro" id="IPR001633">
    <property type="entry name" value="EAL_dom"/>
</dbReference>
<reference evidence="3 4" key="1">
    <citation type="journal article" date="2013" name="Antonie Van Leeuwenhoek">
        <title>Echinimonas agarilytica gen. nov., sp. nov., a new gammaproteobacterium isolated from the sea urchin Strongylocentrotus intermedius.</title>
        <authorList>
            <person name="Nedashkovskaya O.I."/>
            <person name="Stenkova A.M."/>
            <person name="Zhukova N.V."/>
            <person name="Van Trappen S."/>
            <person name="Lee J.S."/>
            <person name="Kim S.B."/>
        </authorList>
    </citation>
    <scope>NUCLEOTIDE SEQUENCE [LARGE SCALE GENOMIC DNA]</scope>
    <source>
        <strain evidence="3 4">KMM 6351</strain>
    </source>
</reference>
<dbReference type="Pfam" id="PF08668">
    <property type="entry name" value="HDOD"/>
    <property type="match status" value="1"/>
</dbReference>
<dbReference type="InterPro" id="IPR052340">
    <property type="entry name" value="RNase_Y/CdgJ"/>
</dbReference>
<dbReference type="PANTHER" id="PTHR33525">
    <property type="match status" value="1"/>
</dbReference>
<dbReference type="PROSITE" id="PS50883">
    <property type="entry name" value="EAL"/>
    <property type="match status" value="1"/>
</dbReference>
<dbReference type="SUPFAM" id="SSF141868">
    <property type="entry name" value="EAL domain-like"/>
    <property type="match status" value="1"/>
</dbReference>
<dbReference type="PIRSF" id="PIRSF003180">
    <property type="entry name" value="DiGMPpdiest_YuxH"/>
    <property type="match status" value="1"/>
</dbReference>
<protein>
    <submittedName>
        <fullName evidence="3">HDOD domain-containing protein</fullName>
    </submittedName>
</protein>
<proteinExistence type="predicted"/>
<dbReference type="InterPro" id="IPR014408">
    <property type="entry name" value="dGMP_Pdiesterase_EAL/HD-GYP"/>
</dbReference>
<feature type="domain" description="EAL" evidence="1">
    <location>
        <begin position="1"/>
        <end position="210"/>
    </location>
</feature>
<dbReference type="Proteomes" id="UP001165393">
    <property type="component" value="Unassembled WGS sequence"/>
</dbReference>
<sequence length="412" mass="47602">MYTARQPIFNRFNRVVAYELLFRDSSENRFPMHVAQDVATSRLLVNSFLTMDIDDITHRKAALVNFPYEMLLKYGNGMIPSDRLWLEILETVKPNDETFEIIRKLFHDGHKLALDDFIYTPEWDRFMPFVRMIKFDIQSDSMENIEKALRHIHKLRDDQKRKRIRVLAEKVETLEEYEKTRALGFDYFQGWYFAKPEIIESSDIENNTAMLVAISQEVMRPNFSYDKITRLFEQDPPLSHRLLRYLNAPAFGRQVDIKSIRQAVAYLGEIQLRRFVALLVTAELGSSTQPELTRVAMVRSRMCELIAQSYLTSEQAETAFLAGLLSTLDVLLNTSMSEVVKRIPLQHDLQRALTEREGTLGGCLAITEKLERGLFDEAEAIAEALGFDATNLSQAYQQAMTWELAQQHALAG</sequence>
<comment type="caution">
    <text evidence="3">The sequence shown here is derived from an EMBL/GenBank/DDBJ whole genome shotgun (WGS) entry which is preliminary data.</text>
</comment>
<dbReference type="SUPFAM" id="SSF109604">
    <property type="entry name" value="HD-domain/PDEase-like"/>
    <property type="match status" value="1"/>
</dbReference>
<dbReference type="PROSITE" id="PS51833">
    <property type="entry name" value="HDOD"/>
    <property type="match status" value="1"/>
</dbReference>
<accession>A0AA41W6F3</accession>
<feature type="domain" description="HDOD" evidence="2">
    <location>
        <begin position="204"/>
        <end position="391"/>
    </location>
</feature>
<dbReference type="InterPro" id="IPR035919">
    <property type="entry name" value="EAL_sf"/>
</dbReference>
<gene>
    <name evidence="3" type="ORF">NAF29_08680</name>
</gene>
<evidence type="ECO:0000259" key="2">
    <source>
        <dbReference type="PROSITE" id="PS51833"/>
    </source>
</evidence>
<dbReference type="PANTHER" id="PTHR33525:SF4">
    <property type="entry name" value="CYCLIC DI-GMP PHOSPHODIESTERASE CDGJ"/>
    <property type="match status" value="1"/>
</dbReference>
<dbReference type="Pfam" id="PF00563">
    <property type="entry name" value="EAL"/>
    <property type="match status" value="1"/>
</dbReference>
<evidence type="ECO:0000313" key="4">
    <source>
        <dbReference type="Proteomes" id="UP001165393"/>
    </source>
</evidence>